<feature type="transmembrane region" description="Helical" evidence="4">
    <location>
        <begin position="12"/>
        <end position="32"/>
    </location>
</feature>
<evidence type="ECO:0000256" key="1">
    <source>
        <dbReference type="ARBA" id="ARBA00022692"/>
    </source>
</evidence>
<evidence type="ECO:0000256" key="2">
    <source>
        <dbReference type="ARBA" id="ARBA00022989"/>
    </source>
</evidence>
<dbReference type="GeneID" id="100902651"/>
<feature type="transmembrane region" description="Helical" evidence="4">
    <location>
        <begin position="79"/>
        <end position="97"/>
    </location>
</feature>
<dbReference type="Gene3D" id="1.20.1250.20">
    <property type="entry name" value="MFS general substrate transporter like domains"/>
    <property type="match status" value="1"/>
</dbReference>
<dbReference type="GO" id="GO:0022857">
    <property type="term" value="F:transmembrane transporter activity"/>
    <property type="evidence" value="ECO:0007669"/>
    <property type="project" value="InterPro"/>
</dbReference>
<name>A0AAJ6VZH2_9ACAR</name>
<dbReference type="RefSeq" id="XP_003746208.1">
    <property type="nucleotide sequence ID" value="XM_003746160.2"/>
</dbReference>
<feature type="transmembrane region" description="Helical" evidence="4">
    <location>
        <begin position="349"/>
        <end position="369"/>
    </location>
</feature>
<feature type="transmembrane region" description="Helical" evidence="4">
    <location>
        <begin position="219"/>
        <end position="239"/>
    </location>
</feature>
<sequence length="426" mass="46497">MTEKSRRSRMDYWHTANLIMIVFSVGLVNSLLGPFLMDMAEIYSSAMNEVAVMNSARAIGLFIGSCVGGFLYERINDQILMIIMGAVYGVGTVLHPLLPDLTYFHVLGFILGVAIGISHIGSQVRLVTLWAEDSAPAIQAIHASYGVGATIGPFVGAPFLSLRENDIIVKETRIYIPYAASGFLFFLILISMIAAYCVDPIGIKKAKESKKVRDDDSSRAFETVLMALLVLYLTTSVNIESTFSTLISVYAHGSPLLEFSKPDAAYLAGVFWTTFTGGRIVSIFVAAFFDVKKFLLVSHSLVLCASGILVLFGSSAACTWIGVALMGSGVSAMYGAAKALVFKYFHLRHFHISMILTGACLGIAVPAYFVPPVVERWPMFLPYYIGTCNISHLIVLLLMFNAVRGKRTIHEANEKPKGIQKEDALP</sequence>
<feature type="transmembrane region" description="Helical" evidence="4">
    <location>
        <begin position="319"/>
        <end position="337"/>
    </location>
</feature>
<dbReference type="AlphaFoldDB" id="A0AAJ6VZH2"/>
<accession>A0AAJ6VZH2</accession>
<evidence type="ECO:0000313" key="5">
    <source>
        <dbReference type="Proteomes" id="UP000694867"/>
    </source>
</evidence>
<feature type="transmembrane region" description="Helical" evidence="4">
    <location>
        <begin position="52"/>
        <end position="72"/>
    </location>
</feature>
<proteinExistence type="predicted"/>
<dbReference type="InterPro" id="IPR011701">
    <property type="entry name" value="MFS"/>
</dbReference>
<gene>
    <name evidence="6" type="primary">LOC100902651</name>
</gene>
<keyword evidence="2 4" id="KW-1133">Transmembrane helix</keyword>
<dbReference type="SUPFAM" id="SSF103473">
    <property type="entry name" value="MFS general substrate transporter"/>
    <property type="match status" value="1"/>
</dbReference>
<dbReference type="PANTHER" id="PTHR23121:SF9">
    <property type="entry name" value="SODIUM-DEPENDENT GLUCOSE TRANSPORTER 1"/>
    <property type="match status" value="1"/>
</dbReference>
<keyword evidence="5" id="KW-1185">Reference proteome</keyword>
<feature type="transmembrane region" description="Helical" evidence="4">
    <location>
        <begin position="264"/>
        <end position="287"/>
    </location>
</feature>
<keyword evidence="1 4" id="KW-0812">Transmembrane</keyword>
<dbReference type="PANTHER" id="PTHR23121">
    <property type="entry name" value="SODIUM-DEPENDENT GLUCOSE TRANSPORTER 1"/>
    <property type="match status" value="1"/>
</dbReference>
<organism evidence="5 6">
    <name type="scientific">Galendromus occidentalis</name>
    <name type="common">western predatory mite</name>
    <dbReference type="NCBI Taxonomy" id="34638"/>
    <lineage>
        <taxon>Eukaryota</taxon>
        <taxon>Metazoa</taxon>
        <taxon>Ecdysozoa</taxon>
        <taxon>Arthropoda</taxon>
        <taxon>Chelicerata</taxon>
        <taxon>Arachnida</taxon>
        <taxon>Acari</taxon>
        <taxon>Parasitiformes</taxon>
        <taxon>Mesostigmata</taxon>
        <taxon>Gamasina</taxon>
        <taxon>Phytoseioidea</taxon>
        <taxon>Phytoseiidae</taxon>
        <taxon>Typhlodrominae</taxon>
        <taxon>Galendromus</taxon>
    </lineage>
</organism>
<protein>
    <submittedName>
        <fullName evidence="6">Major facilitator superfamily domain-containing protein 4A</fullName>
    </submittedName>
</protein>
<feature type="transmembrane region" description="Helical" evidence="4">
    <location>
        <begin position="174"/>
        <end position="198"/>
    </location>
</feature>
<evidence type="ECO:0000256" key="3">
    <source>
        <dbReference type="ARBA" id="ARBA00023136"/>
    </source>
</evidence>
<feature type="transmembrane region" description="Helical" evidence="4">
    <location>
        <begin position="143"/>
        <end position="162"/>
    </location>
</feature>
<dbReference type="Pfam" id="PF07690">
    <property type="entry name" value="MFS_1"/>
    <property type="match status" value="1"/>
</dbReference>
<dbReference type="Proteomes" id="UP000694867">
    <property type="component" value="Unplaced"/>
</dbReference>
<dbReference type="KEGG" id="goe:100902651"/>
<dbReference type="InterPro" id="IPR036259">
    <property type="entry name" value="MFS_trans_sf"/>
</dbReference>
<evidence type="ECO:0000256" key="4">
    <source>
        <dbReference type="SAM" id="Phobius"/>
    </source>
</evidence>
<evidence type="ECO:0000313" key="6">
    <source>
        <dbReference type="RefSeq" id="XP_003746208.1"/>
    </source>
</evidence>
<feature type="transmembrane region" description="Helical" evidence="4">
    <location>
        <begin position="381"/>
        <end position="400"/>
    </location>
</feature>
<feature type="transmembrane region" description="Helical" evidence="4">
    <location>
        <begin position="294"/>
        <end position="313"/>
    </location>
</feature>
<reference evidence="6" key="1">
    <citation type="submission" date="2025-08" db="UniProtKB">
        <authorList>
            <consortium name="RefSeq"/>
        </authorList>
    </citation>
    <scope>IDENTIFICATION</scope>
</reference>
<keyword evidence="3 4" id="KW-0472">Membrane</keyword>
<feature type="transmembrane region" description="Helical" evidence="4">
    <location>
        <begin position="103"/>
        <end position="122"/>
    </location>
</feature>